<dbReference type="EMBL" id="UINC01082417">
    <property type="protein sequence ID" value="SVC27156.1"/>
    <property type="molecule type" value="Genomic_DNA"/>
</dbReference>
<proteinExistence type="predicted"/>
<protein>
    <submittedName>
        <fullName evidence="1">Uncharacterized protein</fullName>
    </submittedName>
</protein>
<organism evidence="1">
    <name type="scientific">marine metagenome</name>
    <dbReference type="NCBI Taxonomy" id="408172"/>
    <lineage>
        <taxon>unclassified sequences</taxon>
        <taxon>metagenomes</taxon>
        <taxon>ecological metagenomes</taxon>
    </lineage>
</organism>
<accession>A0A382KS60</accession>
<gene>
    <name evidence="1" type="ORF">METZ01_LOCUS280010</name>
</gene>
<name>A0A382KS60_9ZZZZ</name>
<dbReference type="AlphaFoldDB" id="A0A382KS60"/>
<reference evidence="1" key="1">
    <citation type="submission" date="2018-05" db="EMBL/GenBank/DDBJ databases">
        <authorList>
            <person name="Lanie J.A."/>
            <person name="Ng W.-L."/>
            <person name="Kazmierczak K.M."/>
            <person name="Andrzejewski T.M."/>
            <person name="Davidsen T.M."/>
            <person name="Wayne K.J."/>
            <person name="Tettelin H."/>
            <person name="Glass J.I."/>
            <person name="Rusch D."/>
            <person name="Podicherti R."/>
            <person name="Tsui H.-C.T."/>
            <person name="Winkler M.E."/>
        </authorList>
    </citation>
    <scope>NUCLEOTIDE SEQUENCE</scope>
</reference>
<sequence length="32" mass="3627">MDVLYSINRVTIITMDKMVSPRPAMAIWGMVS</sequence>
<evidence type="ECO:0000313" key="1">
    <source>
        <dbReference type="EMBL" id="SVC27156.1"/>
    </source>
</evidence>